<dbReference type="PROSITE" id="PS51192">
    <property type="entry name" value="HELICASE_ATP_BIND_1"/>
    <property type="match status" value="1"/>
</dbReference>
<dbReference type="VEuPathDB" id="AmoebaDB:EHI5A_050190"/>
<dbReference type="PROSITE" id="PS51195">
    <property type="entry name" value="Q_MOTIF"/>
    <property type="match status" value="1"/>
</dbReference>
<feature type="domain" description="Helicase ATP-binding" evidence="10">
    <location>
        <begin position="43"/>
        <end position="213"/>
    </location>
</feature>
<comment type="similarity">
    <text evidence="9">Belongs to the DEAD box helicase family.</text>
</comment>
<dbReference type="GO" id="GO:0005524">
    <property type="term" value="F:ATP binding"/>
    <property type="evidence" value="ECO:0007669"/>
    <property type="project" value="UniProtKB-KW"/>
</dbReference>
<name>A0A5K1UDI4_ENTHI</name>
<organism evidence="13 14">
    <name type="scientific">Entamoeba histolytica</name>
    <dbReference type="NCBI Taxonomy" id="5759"/>
    <lineage>
        <taxon>Eukaryota</taxon>
        <taxon>Amoebozoa</taxon>
        <taxon>Evosea</taxon>
        <taxon>Archamoebae</taxon>
        <taxon>Mastigamoebida</taxon>
        <taxon>Entamoebidae</taxon>
        <taxon>Entamoeba</taxon>
    </lineage>
</organism>
<comment type="catalytic activity">
    <reaction evidence="7">
        <text>ATP + H2O = ADP + phosphate + H(+)</text>
        <dbReference type="Rhea" id="RHEA:13065"/>
        <dbReference type="ChEBI" id="CHEBI:15377"/>
        <dbReference type="ChEBI" id="CHEBI:15378"/>
        <dbReference type="ChEBI" id="CHEBI:30616"/>
        <dbReference type="ChEBI" id="CHEBI:43474"/>
        <dbReference type="ChEBI" id="CHEBI:456216"/>
        <dbReference type="EC" id="3.6.4.13"/>
    </reaction>
</comment>
<evidence type="ECO:0000256" key="6">
    <source>
        <dbReference type="ARBA" id="ARBA00022884"/>
    </source>
</evidence>
<proteinExistence type="inferred from homology"/>
<dbReference type="FunFam" id="3.40.50.300:FF:000849">
    <property type="entry name" value="ATP-dependent RNA helicase DBP5"/>
    <property type="match status" value="1"/>
</dbReference>
<dbReference type="GO" id="GO:0016787">
    <property type="term" value="F:hydrolase activity"/>
    <property type="evidence" value="ECO:0007669"/>
    <property type="project" value="UniProtKB-KW"/>
</dbReference>
<dbReference type="VEuPathDB" id="AmoebaDB:EHI7A_119800"/>
<dbReference type="InterPro" id="IPR014001">
    <property type="entry name" value="Helicase_ATP-bd"/>
</dbReference>
<keyword evidence="6" id="KW-0694">RNA-binding</keyword>
<protein>
    <recommendedName>
        <fullName evidence="1">RNA helicase</fullName>
        <ecNumber evidence="1">3.6.4.13</ecNumber>
    </recommendedName>
</protein>
<dbReference type="InterPro" id="IPR014014">
    <property type="entry name" value="RNA_helicase_DEAD_Q_motif"/>
</dbReference>
<dbReference type="EC" id="3.6.4.13" evidence="1"/>
<evidence type="ECO:0000256" key="3">
    <source>
        <dbReference type="ARBA" id="ARBA00022801"/>
    </source>
</evidence>
<dbReference type="PANTHER" id="PTHR47958">
    <property type="entry name" value="ATP-DEPENDENT RNA HELICASE DBP3"/>
    <property type="match status" value="1"/>
</dbReference>
<dbReference type="GO" id="GO:0003723">
    <property type="term" value="F:RNA binding"/>
    <property type="evidence" value="ECO:0007669"/>
    <property type="project" value="UniProtKB-KW"/>
</dbReference>
<dbReference type="SMART" id="SM00490">
    <property type="entry name" value="HELICc"/>
    <property type="match status" value="1"/>
</dbReference>
<dbReference type="VEuPathDB" id="AmoebaDB:KM1_120010"/>
<dbReference type="VEuPathDB" id="AmoebaDB:EHI8A_140250"/>
<dbReference type="VEuPathDB" id="AmoebaDB:EHI_106300"/>
<gene>
    <name evidence="13" type="ORF">CL6EHI_106300</name>
</gene>
<dbReference type="GO" id="GO:0003724">
    <property type="term" value="F:RNA helicase activity"/>
    <property type="evidence" value="ECO:0007669"/>
    <property type="project" value="UniProtKB-EC"/>
</dbReference>
<evidence type="ECO:0000256" key="9">
    <source>
        <dbReference type="RuleBase" id="RU000492"/>
    </source>
</evidence>
<evidence type="ECO:0000256" key="5">
    <source>
        <dbReference type="ARBA" id="ARBA00022840"/>
    </source>
</evidence>
<evidence type="ECO:0000259" key="10">
    <source>
        <dbReference type="PROSITE" id="PS51192"/>
    </source>
</evidence>
<feature type="domain" description="DEAD-box RNA helicase Q" evidence="12">
    <location>
        <begin position="12"/>
        <end position="40"/>
    </location>
</feature>
<keyword evidence="3 9" id="KW-0378">Hydrolase</keyword>
<evidence type="ECO:0000256" key="4">
    <source>
        <dbReference type="ARBA" id="ARBA00022806"/>
    </source>
</evidence>
<sequence>MNKTKENIEIYETFESMGLKDELLKGIYQQGYTKPSGIQQKGIVPITKGRDVIAQSQSGTGKTATFSIGILQNVESNKREVQVIIISPTRELAVQSERVISGLSQYMAIQVRGCIGGKSEKEDIKAIEKGCQVISGTPGRIMGLIKKRVINVRHIKTLVIDEADEMLNKGFMPIIYDIFKYLPIKRQIVLCSATLTPDVIEIGTKIMNKPIEILIKRDEVTVEEIKQYFIEMEGEEQKFDTLCEIYDSMTITQSVIFCNMRKKVDWLTENMMKANFPVISMHSEMPQQERDYIMNIFRKGEKRVLITTDVWARGIDVTQISLVINYDMPLNREVYIHRIGRSGRFGRTGIAINFVLKNEMEELRDLERYYSTQINELPENFADL</sequence>
<dbReference type="InterPro" id="IPR000629">
    <property type="entry name" value="RNA-helicase_DEAD-box_CS"/>
</dbReference>
<evidence type="ECO:0000259" key="11">
    <source>
        <dbReference type="PROSITE" id="PS51194"/>
    </source>
</evidence>
<dbReference type="Gene3D" id="3.40.50.300">
    <property type="entry name" value="P-loop containing nucleotide triphosphate hydrolases"/>
    <property type="match status" value="2"/>
</dbReference>
<keyword evidence="4 9" id="KW-0347">Helicase</keyword>
<feature type="short sequence motif" description="Q motif" evidence="8">
    <location>
        <begin position="12"/>
        <end position="40"/>
    </location>
</feature>
<dbReference type="Proteomes" id="UP000078387">
    <property type="component" value="Unassembled WGS sequence"/>
</dbReference>
<dbReference type="OMA" id="PENYMHR"/>
<dbReference type="Pfam" id="PF00270">
    <property type="entry name" value="DEAD"/>
    <property type="match status" value="1"/>
</dbReference>
<dbReference type="Pfam" id="PF00271">
    <property type="entry name" value="Helicase_C"/>
    <property type="match status" value="1"/>
</dbReference>
<dbReference type="SUPFAM" id="SSF52540">
    <property type="entry name" value="P-loop containing nucleoside triphosphate hydrolases"/>
    <property type="match status" value="1"/>
</dbReference>
<evidence type="ECO:0000313" key="14">
    <source>
        <dbReference type="Proteomes" id="UP000078387"/>
    </source>
</evidence>
<dbReference type="PROSITE" id="PS51194">
    <property type="entry name" value="HELICASE_CTER"/>
    <property type="match status" value="1"/>
</dbReference>
<evidence type="ECO:0000256" key="2">
    <source>
        <dbReference type="ARBA" id="ARBA00022741"/>
    </source>
</evidence>
<comment type="caution">
    <text evidence="13">The sequence shown here is derived from an EMBL/GenBank/DDBJ whole genome shotgun (WGS) entry which is preliminary data.</text>
</comment>
<dbReference type="AlphaFoldDB" id="A0A5K1UDI4"/>
<keyword evidence="2 9" id="KW-0547">Nucleotide-binding</keyword>
<dbReference type="SMART" id="SM00487">
    <property type="entry name" value="DEXDc"/>
    <property type="match status" value="1"/>
</dbReference>
<dbReference type="InterPro" id="IPR011545">
    <property type="entry name" value="DEAD/DEAH_box_helicase_dom"/>
</dbReference>
<dbReference type="FunFam" id="3.40.50.300:FF:000031">
    <property type="entry name" value="Eukaryotic initiation factor 4A-III"/>
    <property type="match status" value="1"/>
</dbReference>
<dbReference type="EMBL" id="BDEQ01000001">
    <property type="protein sequence ID" value="GAT95775.1"/>
    <property type="molecule type" value="Genomic_DNA"/>
</dbReference>
<evidence type="ECO:0000256" key="1">
    <source>
        <dbReference type="ARBA" id="ARBA00012552"/>
    </source>
</evidence>
<evidence type="ECO:0000313" key="13">
    <source>
        <dbReference type="EMBL" id="GAT95775.1"/>
    </source>
</evidence>
<reference evidence="13 14" key="1">
    <citation type="submission" date="2016-05" db="EMBL/GenBank/DDBJ databases">
        <title>First whole genome sequencing of Entamoeba histolytica HM1:IMSS-clone-6.</title>
        <authorList>
            <person name="Mukherjee Avik.K."/>
            <person name="Izumyama S."/>
            <person name="Nakada-Tsukui K."/>
            <person name="Nozaki T."/>
        </authorList>
    </citation>
    <scope>NUCLEOTIDE SEQUENCE [LARGE SCALE GENOMIC DNA]</scope>
    <source>
        <strain evidence="13 14">HM1:IMSS clone 6</strain>
    </source>
</reference>
<evidence type="ECO:0000256" key="8">
    <source>
        <dbReference type="PROSITE-ProRule" id="PRU00552"/>
    </source>
</evidence>
<dbReference type="CDD" id="cd18787">
    <property type="entry name" value="SF2_C_DEAD"/>
    <property type="match status" value="1"/>
</dbReference>
<dbReference type="InterPro" id="IPR001650">
    <property type="entry name" value="Helicase_C-like"/>
</dbReference>
<dbReference type="PROSITE" id="PS00039">
    <property type="entry name" value="DEAD_ATP_HELICASE"/>
    <property type="match status" value="1"/>
</dbReference>
<accession>A0A5K1UDI4</accession>
<evidence type="ECO:0000259" key="12">
    <source>
        <dbReference type="PROSITE" id="PS51195"/>
    </source>
</evidence>
<feature type="domain" description="Helicase C-terminal" evidence="11">
    <location>
        <begin position="224"/>
        <end position="384"/>
    </location>
</feature>
<evidence type="ECO:0000256" key="7">
    <source>
        <dbReference type="ARBA" id="ARBA00047984"/>
    </source>
</evidence>
<keyword evidence="5 9" id="KW-0067">ATP-binding</keyword>
<dbReference type="InterPro" id="IPR027417">
    <property type="entry name" value="P-loop_NTPase"/>
</dbReference>